<dbReference type="RefSeq" id="WP_378419939.1">
    <property type="nucleotide sequence ID" value="NZ_JBHSFO010000015.1"/>
</dbReference>
<keyword evidence="1" id="KW-0812">Transmembrane</keyword>
<comment type="caution">
    <text evidence="2">The sequence shown here is derived from an EMBL/GenBank/DDBJ whole genome shotgun (WGS) entry which is preliminary data.</text>
</comment>
<keyword evidence="1" id="KW-0472">Membrane</keyword>
<evidence type="ECO:0000313" key="2">
    <source>
        <dbReference type="EMBL" id="MFC4606215.1"/>
    </source>
</evidence>
<proteinExistence type="predicted"/>
<gene>
    <name evidence="2" type="ORF">ACFO6S_21185</name>
</gene>
<keyword evidence="1" id="KW-1133">Transmembrane helix</keyword>
<dbReference type="EMBL" id="JBHSFO010000015">
    <property type="protein sequence ID" value="MFC4606215.1"/>
    <property type="molecule type" value="Genomic_DNA"/>
</dbReference>
<keyword evidence="3" id="KW-1185">Reference proteome</keyword>
<organism evidence="2 3">
    <name type="scientific">Rhodococcus kronopolitis</name>
    <dbReference type="NCBI Taxonomy" id="1460226"/>
    <lineage>
        <taxon>Bacteria</taxon>
        <taxon>Bacillati</taxon>
        <taxon>Actinomycetota</taxon>
        <taxon>Actinomycetes</taxon>
        <taxon>Mycobacteriales</taxon>
        <taxon>Nocardiaceae</taxon>
        <taxon>Rhodococcus</taxon>
    </lineage>
</organism>
<feature type="transmembrane region" description="Helical" evidence="1">
    <location>
        <begin position="112"/>
        <end position="129"/>
    </location>
</feature>
<name>A0ABV9FZM9_9NOCA</name>
<accession>A0ABV9FZM9</accession>
<reference evidence="3" key="1">
    <citation type="journal article" date="2019" name="Int. J. Syst. Evol. Microbiol.">
        <title>The Global Catalogue of Microorganisms (GCM) 10K type strain sequencing project: providing services to taxonomists for standard genome sequencing and annotation.</title>
        <authorList>
            <consortium name="The Broad Institute Genomics Platform"/>
            <consortium name="The Broad Institute Genome Sequencing Center for Infectious Disease"/>
            <person name="Wu L."/>
            <person name="Ma J."/>
        </authorList>
    </citation>
    <scope>NUCLEOTIDE SEQUENCE [LARGE SCALE GENOMIC DNA]</scope>
    <source>
        <strain evidence="3">CCUG 54520</strain>
    </source>
</reference>
<evidence type="ECO:0000313" key="3">
    <source>
        <dbReference type="Proteomes" id="UP001595914"/>
    </source>
</evidence>
<dbReference type="Proteomes" id="UP001595914">
    <property type="component" value="Unassembled WGS sequence"/>
</dbReference>
<evidence type="ECO:0000256" key="1">
    <source>
        <dbReference type="SAM" id="Phobius"/>
    </source>
</evidence>
<protein>
    <submittedName>
        <fullName evidence="2">Uncharacterized protein</fullName>
    </submittedName>
</protein>
<sequence length="152" mass="15250">MTRATSHIPVSVPAPADRATAVEGVTPEPQSAALTSALRIAQLAALGLARGTGGAAKGAGATSLYLGRQGYLLAKKALARPAAAAPTLTLVTEPALASAPAAGRRGRTRRRVVLLALTGAAAAAVAVYVKKQRTELPPPAARPPSLSDFDNA</sequence>